<evidence type="ECO:0000313" key="2">
    <source>
        <dbReference type="EMBL" id="MFC5746448.1"/>
    </source>
</evidence>
<dbReference type="PROSITE" id="PS50943">
    <property type="entry name" value="HTH_CROC1"/>
    <property type="match status" value="1"/>
</dbReference>
<dbReference type="SMART" id="SM00530">
    <property type="entry name" value="HTH_XRE"/>
    <property type="match status" value="1"/>
</dbReference>
<name>A0ABW0ZVR4_9ACTN</name>
<dbReference type="RefSeq" id="WP_378282071.1">
    <property type="nucleotide sequence ID" value="NZ_JBHSON010000014.1"/>
</dbReference>
<dbReference type="CDD" id="cd00093">
    <property type="entry name" value="HTH_XRE"/>
    <property type="match status" value="1"/>
</dbReference>
<accession>A0ABW0ZVR4</accession>
<dbReference type="Gene3D" id="1.10.260.40">
    <property type="entry name" value="lambda repressor-like DNA-binding domains"/>
    <property type="match status" value="1"/>
</dbReference>
<protein>
    <submittedName>
        <fullName evidence="2">Helix-turn-helix transcriptional regulator</fullName>
    </submittedName>
</protein>
<comment type="caution">
    <text evidence="2">The sequence shown here is derived from an EMBL/GenBank/DDBJ whole genome shotgun (WGS) entry which is preliminary data.</text>
</comment>
<evidence type="ECO:0000259" key="1">
    <source>
        <dbReference type="PROSITE" id="PS50943"/>
    </source>
</evidence>
<dbReference type="Proteomes" id="UP001596074">
    <property type="component" value="Unassembled WGS sequence"/>
</dbReference>
<feature type="domain" description="HTH cro/C1-type" evidence="1">
    <location>
        <begin position="21"/>
        <end position="64"/>
    </location>
</feature>
<dbReference type="Pfam" id="PF19054">
    <property type="entry name" value="DUF5753"/>
    <property type="match status" value="1"/>
</dbReference>
<sequence>MSAADDLDPYSSLYAWLAHDLRFYRQKHGLTGTQIGKIIGCVRSHVANLEAGRARIDMSQAKALDELWDTGGHFQRLLWFARAAHDPDWFRQSTEYEAKARIIRIYQGLLIPIPLQSEDYARAVISVGRTKDVEEAVQRRMNRQEGILGGEDPPLLVVQLTEEALDRPVGGESIMRAQLQRLLDLGEQPNVIIRVIAKSEGAHHGMNGPFQIMSLENRDVAYIGAFGGGRLIQDPSEVRDLAVDFEMIGARASSEDTSRTLIGKLMKGYG</sequence>
<gene>
    <name evidence="2" type="ORF">ACFPZN_12570</name>
</gene>
<dbReference type="InterPro" id="IPR010982">
    <property type="entry name" value="Lambda_DNA-bd_dom_sf"/>
</dbReference>
<dbReference type="InterPro" id="IPR043917">
    <property type="entry name" value="DUF5753"/>
</dbReference>
<dbReference type="EMBL" id="JBHSON010000014">
    <property type="protein sequence ID" value="MFC5746448.1"/>
    <property type="molecule type" value="Genomic_DNA"/>
</dbReference>
<dbReference type="InterPro" id="IPR001387">
    <property type="entry name" value="Cro/C1-type_HTH"/>
</dbReference>
<organism evidence="2 3">
    <name type="scientific">Actinomadura rugatobispora</name>
    <dbReference type="NCBI Taxonomy" id="1994"/>
    <lineage>
        <taxon>Bacteria</taxon>
        <taxon>Bacillati</taxon>
        <taxon>Actinomycetota</taxon>
        <taxon>Actinomycetes</taxon>
        <taxon>Streptosporangiales</taxon>
        <taxon>Thermomonosporaceae</taxon>
        <taxon>Actinomadura</taxon>
    </lineage>
</organism>
<dbReference type="SUPFAM" id="SSF47413">
    <property type="entry name" value="lambda repressor-like DNA-binding domains"/>
    <property type="match status" value="1"/>
</dbReference>
<dbReference type="Pfam" id="PF13560">
    <property type="entry name" value="HTH_31"/>
    <property type="match status" value="1"/>
</dbReference>
<proteinExistence type="predicted"/>
<evidence type="ECO:0000313" key="3">
    <source>
        <dbReference type="Proteomes" id="UP001596074"/>
    </source>
</evidence>
<keyword evidence="3" id="KW-1185">Reference proteome</keyword>
<reference evidence="3" key="1">
    <citation type="journal article" date="2019" name="Int. J. Syst. Evol. Microbiol.">
        <title>The Global Catalogue of Microorganisms (GCM) 10K type strain sequencing project: providing services to taxonomists for standard genome sequencing and annotation.</title>
        <authorList>
            <consortium name="The Broad Institute Genomics Platform"/>
            <consortium name="The Broad Institute Genome Sequencing Center for Infectious Disease"/>
            <person name="Wu L."/>
            <person name="Ma J."/>
        </authorList>
    </citation>
    <scope>NUCLEOTIDE SEQUENCE [LARGE SCALE GENOMIC DNA]</scope>
    <source>
        <strain evidence="3">KCTC 42087</strain>
    </source>
</reference>